<evidence type="ECO:0000256" key="3">
    <source>
        <dbReference type="ARBA" id="ARBA00022989"/>
    </source>
</evidence>
<feature type="transmembrane region" description="Helical" evidence="7">
    <location>
        <begin position="132"/>
        <end position="154"/>
    </location>
</feature>
<organism evidence="9 10">
    <name type="scientific">Pseudovirgaria hyperparasitica</name>
    <dbReference type="NCBI Taxonomy" id="470096"/>
    <lineage>
        <taxon>Eukaryota</taxon>
        <taxon>Fungi</taxon>
        <taxon>Dikarya</taxon>
        <taxon>Ascomycota</taxon>
        <taxon>Pezizomycotina</taxon>
        <taxon>Dothideomycetes</taxon>
        <taxon>Dothideomycetes incertae sedis</taxon>
        <taxon>Acrospermales</taxon>
        <taxon>Acrospermaceae</taxon>
        <taxon>Pseudovirgaria</taxon>
    </lineage>
</organism>
<evidence type="ECO:0000313" key="9">
    <source>
        <dbReference type="EMBL" id="KAF2757489.1"/>
    </source>
</evidence>
<evidence type="ECO:0000313" key="10">
    <source>
        <dbReference type="Proteomes" id="UP000799437"/>
    </source>
</evidence>
<evidence type="ECO:0000259" key="8">
    <source>
        <dbReference type="Pfam" id="PF20684"/>
    </source>
</evidence>
<dbReference type="RefSeq" id="XP_033599940.1">
    <property type="nucleotide sequence ID" value="XM_033741324.1"/>
</dbReference>
<dbReference type="AlphaFoldDB" id="A0A6A6W5P3"/>
<comment type="similarity">
    <text evidence="5">Belongs to the SAT4 family.</text>
</comment>
<evidence type="ECO:0000256" key="5">
    <source>
        <dbReference type="ARBA" id="ARBA00038359"/>
    </source>
</evidence>
<evidence type="ECO:0000256" key="2">
    <source>
        <dbReference type="ARBA" id="ARBA00022692"/>
    </source>
</evidence>
<feature type="transmembrane region" description="Helical" evidence="7">
    <location>
        <begin position="256"/>
        <end position="279"/>
    </location>
</feature>
<feature type="transmembrane region" description="Helical" evidence="7">
    <location>
        <begin position="97"/>
        <end position="120"/>
    </location>
</feature>
<feature type="transmembrane region" description="Helical" evidence="7">
    <location>
        <begin position="54"/>
        <end position="77"/>
    </location>
</feature>
<feature type="region of interest" description="Disordered" evidence="6">
    <location>
        <begin position="319"/>
        <end position="361"/>
    </location>
</feature>
<dbReference type="Pfam" id="PF20684">
    <property type="entry name" value="Fung_rhodopsin"/>
    <property type="match status" value="1"/>
</dbReference>
<keyword evidence="3 7" id="KW-1133">Transmembrane helix</keyword>
<evidence type="ECO:0000256" key="1">
    <source>
        <dbReference type="ARBA" id="ARBA00004141"/>
    </source>
</evidence>
<accession>A0A6A6W5P3</accession>
<keyword evidence="10" id="KW-1185">Reference proteome</keyword>
<dbReference type="GeneID" id="54482378"/>
<protein>
    <recommendedName>
        <fullName evidence="8">Rhodopsin domain-containing protein</fullName>
    </recommendedName>
</protein>
<name>A0A6A6W5P3_9PEZI</name>
<dbReference type="InterPro" id="IPR052337">
    <property type="entry name" value="SAT4-like"/>
</dbReference>
<evidence type="ECO:0000256" key="7">
    <source>
        <dbReference type="SAM" id="Phobius"/>
    </source>
</evidence>
<keyword evidence="4 7" id="KW-0472">Membrane</keyword>
<feature type="transmembrane region" description="Helical" evidence="7">
    <location>
        <begin position="182"/>
        <end position="204"/>
    </location>
</feature>
<dbReference type="PANTHER" id="PTHR33048:SF155">
    <property type="entry name" value="INTEGRAL MEMBRANE PROTEIN"/>
    <property type="match status" value="1"/>
</dbReference>
<evidence type="ECO:0000256" key="6">
    <source>
        <dbReference type="SAM" id="MobiDB-lite"/>
    </source>
</evidence>
<evidence type="ECO:0000256" key="4">
    <source>
        <dbReference type="ARBA" id="ARBA00023136"/>
    </source>
</evidence>
<sequence length="361" mass="39800">MDPSMLPPPVNPSDPGKGPLIIGTTWMLTGLCIPVIAFRFYVRSRAPSSPGLDDWIMLAATVLQITAQAFITVSYSYGMGKHDLDLTYNQLVNILKWVWFNIVPGILVSILARISITILLIRIFNRKSWLKVYLIIFTILQSIGGIMVIIIIFAQSDPVEALWNPLIPAKRWNPNIQLYSSYLVQSMFSFSDITYTFFPIAIIWKLQMPLKKKIGLATIMAFSLVTALASIMKTVLSQPPTGEQTDAQYHAVQSLPWAVAEQCLVIILGSVPTFASLIMRINLASIRSFGSSIFSKSKEKFSATSSQDSYLALGVRPTSGRFGGTRSDSPAPLDSVHHNNSSHKDIVHTDGYAVSSVGDGR</sequence>
<comment type="subcellular location">
    <subcellularLocation>
        <location evidence="1">Membrane</location>
        <topology evidence="1">Multi-pass membrane protein</topology>
    </subcellularLocation>
</comment>
<feature type="transmembrane region" description="Helical" evidence="7">
    <location>
        <begin position="20"/>
        <end position="42"/>
    </location>
</feature>
<dbReference type="OrthoDB" id="3934549at2759"/>
<feature type="transmembrane region" description="Helical" evidence="7">
    <location>
        <begin position="216"/>
        <end position="236"/>
    </location>
</feature>
<proteinExistence type="inferred from homology"/>
<gene>
    <name evidence="9" type="ORF">EJ05DRAFT_391150</name>
</gene>
<feature type="domain" description="Rhodopsin" evidence="8">
    <location>
        <begin position="38"/>
        <end position="279"/>
    </location>
</feature>
<keyword evidence="2 7" id="KW-0812">Transmembrane</keyword>
<dbReference type="GO" id="GO:0016020">
    <property type="term" value="C:membrane"/>
    <property type="evidence" value="ECO:0007669"/>
    <property type="project" value="UniProtKB-SubCell"/>
</dbReference>
<reference evidence="9" key="1">
    <citation type="journal article" date="2020" name="Stud. Mycol.">
        <title>101 Dothideomycetes genomes: a test case for predicting lifestyles and emergence of pathogens.</title>
        <authorList>
            <person name="Haridas S."/>
            <person name="Albert R."/>
            <person name="Binder M."/>
            <person name="Bloem J."/>
            <person name="Labutti K."/>
            <person name="Salamov A."/>
            <person name="Andreopoulos B."/>
            <person name="Baker S."/>
            <person name="Barry K."/>
            <person name="Bills G."/>
            <person name="Bluhm B."/>
            <person name="Cannon C."/>
            <person name="Castanera R."/>
            <person name="Culley D."/>
            <person name="Daum C."/>
            <person name="Ezra D."/>
            <person name="Gonzalez J."/>
            <person name="Henrissat B."/>
            <person name="Kuo A."/>
            <person name="Liang C."/>
            <person name="Lipzen A."/>
            <person name="Lutzoni F."/>
            <person name="Magnuson J."/>
            <person name="Mondo S."/>
            <person name="Nolan M."/>
            <person name="Ohm R."/>
            <person name="Pangilinan J."/>
            <person name="Park H.-J."/>
            <person name="Ramirez L."/>
            <person name="Alfaro M."/>
            <person name="Sun H."/>
            <person name="Tritt A."/>
            <person name="Yoshinaga Y."/>
            <person name="Zwiers L.-H."/>
            <person name="Turgeon B."/>
            <person name="Goodwin S."/>
            <person name="Spatafora J."/>
            <person name="Crous P."/>
            <person name="Grigoriev I."/>
        </authorList>
    </citation>
    <scope>NUCLEOTIDE SEQUENCE</scope>
    <source>
        <strain evidence="9">CBS 121739</strain>
    </source>
</reference>
<dbReference type="EMBL" id="ML996573">
    <property type="protein sequence ID" value="KAF2757489.1"/>
    <property type="molecule type" value="Genomic_DNA"/>
</dbReference>
<dbReference type="InterPro" id="IPR049326">
    <property type="entry name" value="Rhodopsin_dom_fungi"/>
</dbReference>
<dbReference type="PANTHER" id="PTHR33048">
    <property type="entry name" value="PTH11-LIKE INTEGRAL MEMBRANE PROTEIN (AFU_ORTHOLOGUE AFUA_5G11245)"/>
    <property type="match status" value="1"/>
</dbReference>
<dbReference type="Proteomes" id="UP000799437">
    <property type="component" value="Unassembled WGS sequence"/>
</dbReference>